<feature type="transmembrane region" description="Helical" evidence="1">
    <location>
        <begin position="332"/>
        <end position="353"/>
    </location>
</feature>
<keyword evidence="1" id="KW-0812">Transmembrane</keyword>
<evidence type="ECO:0000256" key="1">
    <source>
        <dbReference type="SAM" id="Phobius"/>
    </source>
</evidence>
<proteinExistence type="predicted"/>
<dbReference type="AlphaFoldDB" id="T1KKJ8"/>
<sequence>MRKLIVSVLSYPPFSTIKNNEIHGLFGAAYRYKLYFILDKMNYTLVPKDLSTSAHCSSESVCFGDLRQLQLGKIDFAGFFSQFQISSNVVNLTIGPAVMEDQCSILYSPTIRIDKSVQAVLSSFSKTFCFLLYSLLIHLILSAAIQNTIYVSSTFDQLDTLDDLASHGYSISLLFGPCNEVIKASQGSILGSHGLTSSLHSLVGMDKFQVADFFAHSILITEKYNMVRAKILVYQQTINGTKGRRMYQSAEPVFSLLQFPVLPNSLEPDLQEQLIRDVYSSFETGNMQNYRLYLPVMIALSDGPLCSECLEPLRKTREAITISIPYNHAELMLFYLGIAFAIGFIVFVIELLFKPKPSSNANSIFNPFRLSAAIY</sequence>
<keyword evidence="3" id="KW-1185">Reference proteome</keyword>
<organism evidence="2 3">
    <name type="scientific">Tetranychus urticae</name>
    <name type="common">Two-spotted spider mite</name>
    <dbReference type="NCBI Taxonomy" id="32264"/>
    <lineage>
        <taxon>Eukaryota</taxon>
        <taxon>Metazoa</taxon>
        <taxon>Ecdysozoa</taxon>
        <taxon>Arthropoda</taxon>
        <taxon>Chelicerata</taxon>
        <taxon>Arachnida</taxon>
        <taxon>Acari</taxon>
        <taxon>Acariformes</taxon>
        <taxon>Trombidiformes</taxon>
        <taxon>Prostigmata</taxon>
        <taxon>Eleutherengona</taxon>
        <taxon>Raphignathae</taxon>
        <taxon>Tetranychoidea</taxon>
        <taxon>Tetranychidae</taxon>
        <taxon>Tetranychus</taxon>
    </lineage>
</organism>
<reference evidence="3" key="1">
    <citation type="submission" date="2011-08" db="EMBL/GenBank/DDBJ databases">
        <authorList>
            <person name="Rombauts S."/>
        </authorList>
    </citation>
    <scope>NUCLEOTIDE SEQUENCE</scope>
    <source>
        <strain evidence="3">London</strain>
    </source>
</reference>
<keyword evidence="1" id="KW-1133">Transmembrane helix</keyword>
<reference evidence="2" key="2">
    <citation type="submission" date="2015-06" db="UniProtKB">
        <authorList>
            <consortium name="EnsemblMetazoa"/>
        </authorList>
    </citation>
    <scope>IDENTIFICATION</scope>
</reference>
<evidence type="ECO:0000313" key="3">
    <source>
        <dbReference type="Proteomes" id="UP000015104"/>
    </source>
</evidence>
<name>T1KKJ8_TETUR</name>
<keyword evidence="1" id="KW-0472">Membrane</keyword>
<accession>T1KKJ8</accession>
<evidence type="ECO:0000313" key="2">
    <source>
        <dbReference type="EnsemblMetazoa" id="tetur13g03990.1"/>
    </source>
</evidence>
<dbReference type="HOGENOM" id="CLU_738356_0_0_1"/>
<dbReference type="Proteomes" id="UP000015104">
    <property type="component" value="Unassembled WGS sequence"/>
</dbReference>
<dbReference type="EMBL" id="CAEY01000176">
    <property type="status" value="NOT_ANNOTATED_CDS"/>
    <property type="molecule type" value="Genomic_DNA"/>
</dbReference>
<dbReference type="EnsemblMetazoa" id="tetur13g03990.1">
    <property type="protein sequence ID" value="tetur13g03990.1"/>
    <property type="gene ID" value="tetur13g03990"/>
</dbReference>
<protein>
    <submittedName>
        <fullName evidence="2">Uncharacterized protein</fullName>
    </submittedName>
</protein>